<evidence type="ECO:0000313" key="2">
    <source>
        <dbReference type="Proteomes" id="UP000215214"/>
    </source>
</evidence>
<dbReference type="KEGG" id="tje:TJEJU_1722"/>
<keyword evidence="2" id="KW-1185">Reference proteome</keyword>
<protein>
    <recommendedName>
        <fullName evidence="3">6-phosphogluconate dehydrogenase</fullName>
    </recommendedName>
</protein>
<dbReference type="Proteomes" id="UP000215214">
    <property type="component" value="Chromosome TJEJU"/>
</dbReference>
<proteinExistence type="predicted"/>
<dbReference type="EMBL" id="LT899436">
    <property type="protein sequence ID" value="SNR15440.1"/>
    <property type="molecule type" value="Genomic_DNA"/>
</dbReference>
<dbReference type="AlphaFoldDB" id="A0A238UAK4"/>
<evidence type="ECO:0000313" key="1">
    <source>
        <dbReference type="EMBL" id="SNR15440.1"/>
    </source>
</evidence>
<organism evidence="1 2">
    <name type="scientific">Tenacibaculum jejuense</name>
    <dbReference type="NCBI Taxonomy" id="584609"/>
    <lineage>
        <taxon>Bacteria</taxon>
        <taxon>Pseudomonadati</taxon>
        <taxon>Bacteroidota</taxon>
        <taxon>Flavobacteriia</taxon>
        <taxon>Flavobacteriales</taxon>
        <taxon>Flavobacteriaceae</taxon>
        <taxon>Tenacibaculum</taxon>
    </lineage>
</organism>
<evidence type="ECO:0008006" key="3">
    <source>
        <dbReference type="Google" id="ProtNLM"/>
    </source>
</evidence>
<gene>
    <name evidence="1" type="ORF">TJEJU_1722</name>
</gene>
<reference evidence="1 2" key="1">
    <citation type="submission" date="2017-07" db="EMBL/GenBank/DDBJ databases">
        <authorList>
            <person name="Sun Z.S."/>
            <person name="Albrecht U."/>
            <person name="Echele G."/>
            <person name="Lee C.C."/>
        </authorList>
    </citation>
    <scope>NUCLEOTIDE SEQUENCE [LARGE SCALE GENOMIC DNA]</scope>
    <source>
        <strain evidence="2">type strain: KCTC 22618</strain>
    </source>
</reference>
<dbReference type="OrthoDB" id="9794557at2"/>
<sequence length="128" mass="14965">MKKILFKILAVILLLAAAYYTFIYFVPYSEGVRSGELIKFSRKGITFKTWEGEISQGISGAQIFSFSVEDKEEKAIKNLQKYQGRYVKLTYKERFGKFFWLGDTKYFITKVEEENSPHFSGLRSKKDE</sequence>
<dbReference type="RefSeq" id="WP_095071165.1">
    <property type="nucleotide sequence ID" value="NZ_LT899436.1"/>
</dbReference>
<accession>A0A238UAK4</accession>
<name>A0A238UAK4_9FLAO</name>